<name>A0A382FBN2_9ZZZZ</name>
<dbReference type="PANTHER" id="PTHR42879">
    <property type="entry name" value="3-OXOACYL-(ACYL-CARRIER-PROTEIN) REDUCTASE"/>
    <property type="match status" value="1"/>
</dbReference>
<comment type="similarity">
    <text evidence="1">Belongs to the short-chain dehydrogenases/reductases (SDR) family.</text>
</comment>
<dbReference type="PANTHER" id="PTHR42879:SF2">
    <property type="entry name" value="3-OXOACYL-[ACYL-CARRIER-PROTEIN] REDUCTASE FABG"/>
    <property type="match status" value="1"/>
</dbReference>
<dbReference type="GO" id="GO:0032787">
    <property type="term" value="P:monocarboxylic acid metabolic process"/>
    <property type="evidence" value="ECO:0007669"/>
    <property type="project" value="UniProtKB-ARBA"/>
</dbReference>
<dbReference type="SUPFAM" id="SSF51735">
    <property type="entry name" value="NAD(P)-binding Rossmann-fold domains"/>
    <property type="match status" value="1"/>
</dbReference>
<evidence type="ECO:0008006" key="4">
    <source>
        <dbReference type="Google" id="ProtNLM"/>
    </source>
</evidence>
<organism evidence="3">
    <name type="scientific">marine metagenome</name>
    <dbReference type="NCBI Taxonomy" id="408172"/>
    <lineage>
        <taxon>unclassified sequences</taxon>
        <taxon>metagenomes</taxon>
        <taxon>ecological metagenomes</taxon>
    </lineage>
</organism>
<sequence>MTVVVTSRDAEKAHKTADSLMTSGGSVLGLGVQVNEPDSVSEMYERVMKEYGAVHVLVNNAAAVRDTLLLRMKRVDWDEVIAVNLGAVFQCTQGVTRIMMKQRYGRIINLTSIVGVIGNAGQANYAASKAGIIGFTKSVARELGSRGVTVNAVAPGFIETPMTADLPEQIRTGFVDDTPLGRPGYSDDVSGAVAFLASDDASFITGQVLHVDGGMVMY</sequence>
<reference evidence="3" key="1">
    <citation type="submission" date="2018-05" db="EMBL/GenBank/DDBJ databases">
        <authorList>
            <person name="Lanie J.A."/>
            <person name="Ng W.-L."/>
            <person name="Kazmierczak K.M."/>
            <person name="Andrzejewski T.M."/>
            <person name="Davidsen T.M."/>
            <person name="Wayne K.J."/>
            <person name="Tettelin H."/>
            <person name="Glass J.I."/>
            <person name="Rusch D."/>
            <person name="Podicherti R."/>
            <person name="Tsui H.-C.T."/>
            <person name="Winkler M.E."/>
        </authorList>
    </citation>
    <scope>NUCLEOTIDE SEQUENCE</scope>
</reference>
<dbReference type="PROSITE" id="PS00061">
    <property type="entry name" value="ADH_SHORT"/>
    <property type="match status" value="1"/>
</dbReference>
<dbReference type="NCBIfam" id="NF009466">
    <property type="entry name" value="PRK12826.1-2"/>
    <property type="match status" value="1"/>
</dbReference>
<proteinExistence type="inferred from homology"/>
<dbReference type="InterPro" id="IPR036291">
    <property type="entry name" value="NAD(P)-bd_dom_sf"/>
</dbReference>
<dbReference type="AlphaFoldDB" id="A0A382FBN2"/>
<evidence type="ECO:0000256" key="1">
    <source>
        <dbReference type="ARBA" id="ARBA00006484"/>
    </source>
</evidence>
<protein>
    <recommendedName>
        <fullName evidence="4">3-oxoacyl-[acyl-carrier-protein] reductase</fullName>
    </recommendedName>
</protein>
<dbReference type="FunFam" id="3.40.50.720:FF:000173">
    <property type="entry name" value="3-oxoacyl-[acyl-carrier protein] reductase"/>
    <property type="match status" value="1"/>
</dbReference>
<dbReference type="Pfam" id="PF13561">
    <property type="entry name" value="adh_short_C2"/>
    <property type="match status" value="1"/>
</dbReference>
<dbReference type="PRINTS" id="PR00080">
    <property type="entry name" value="SDRFAMILY"/>
</dbReference>
<keyword evidence="2" id="KW-0560">Oxidoreductase</keyword>
<dbReference type="EMBL" id="UINC01048723">
    <property type="protein sequence ID" value="SVB59613.1"/>
    <property type="molecule type" value="Genomic_DNA"/>
</dbReference>
<evidence type="ECO:0000313" key="3">
    <source>
        <dbReference type="EMBL" id="SVB59613.1"/>
    </source>
</evidence>
<dbReference type="InterPro" id="IPR020904">
    <property type="entry name" value="Sc_DH/Rdtase_CS"/>
</dbReference>
<evidence type="ECO:0000256" key="2">
    <source>
        <dbReference type="ARBA" id="ARBA00023002"/>
    </source>
</evidence>
<dbReference type="Gene3D" id="3.40.50.720">
    <property type="entry name" value="NAD(P)-binding Rossmann-like Domain"/>
    <property type="match status" value="1"/>
</dbReference>
<dbReference type="GO" id="GO:0016491">
    <property type="term" value="F:oxidoreductase activity"/>
    <property type="evidence" value="ECO:0007669"/>
    <property type="project" value="UniProtKB-KW"/>
</dbReference>
<dbReference type="InterPro" id="IPR050259">
    <property type="entry name" value="SDR"/>
</dbReference>
<dbReference type="PRINTS" id="PR00081">
    <property type="entry name" value="GDHRDH"/>
</dbReference>
<dbReference type="InterPro" id="IPR002347">
    <property type="entry name" value="SDR_fam"/>
</dbReference>
<accession>A0A382FBN2</accession>
<gene>
    <name evidence="3" type="ORF">METZ01_LOCUS212467</name>
</gene>